<keyword evidence="1" id="KW-0808">Transferase</keyword>
<evidence type="ECO:0000313" key="2">
    <source>
        <dbReference type="Proteomes" id="UP000265562"/>
    </source>
</evidence>
<dbReference type="PROSITE" id="PS51729">
    <property type="entry name" value="GNAT_YJDJ"/>
    <property type="match status" value="1"/>
</dbReference>
<protein>
    <submittedName>
        <fullName evidence="1">N-acetyltransferase</fullName>
    </submittedName>
</protein>
<dbReference type="Proteomes" id="UP000265562">
    <property type="component" value="Chromosome"/>
</dbReference>
<gene>
    <name evidence="1" type="ORF">D4A81_00565</name>
</gene>
<dbReference type="AlphaFoldDB" id="A0A385PWM8"/>
<dbReference type="KEGG" id="lua:D4A81_00565"/>
<dbReference type="PANTHER" id="PTHR31435">
    <property type="entry name" value="PROTEIN NATD1"/>
    <property type="match status" value="1"/>
</dbReference>
<dbReference type="InterPro" id="IPR016181">
    <property type="entry name" value="Acyl_CoA_acyltransferase"/>
</dbReference>
<evidence type="ECO:0000313" key="1">
    <source>
        <dbReference type="EMBL" id="AYA98548.1"/>
    </source>
</evidence>
<dbReference type="OrthoDB" id="9793389at2"/>
<organism evidence="1 2">
    <name type="scientific">Lachnoanaerobaculum umeaense</name>
    <dbReference type="NCBI Taxonomy" id="617123"/>
    <lineage>
        <taxon>Bacteria</taxon>
        <taxon>Bacillati</taxon>
        <taxon>Bacillota</taxon>
        <taxon>Clostridia</taxon>
        <taxon>Lachnospirales</taxon>
        <taxon>Lachnospiraceae</taxon>
        <taxon>Lachnoanaerobaculum</taxon>
    </lineage>
</organism>
<sequence length="91" mass="10515">MFNIADDRIYMNDDNGKMIAEVTFQKPDEHTILIDHTFVDDCLRGQGIASKLMLEAVSYAKSNNKKIRATCSYALKWFGNNREEYKDLYIG</sequence>
<accession>A0A385PWM8</accession>
<dbReference type="InterPro" id="IPR031165">
    <property type="entry name" value="GNAT_YJDJ"/>
</dbReference>
<dbReference type="PANTHER" id="PTHR31435:SF10">
    <property type="entry name" value="BSR4717 PROTEIN"/>
    <property type="match status" value="1"/>
</dbReference>
<dbReference type="InterPro" id="IPR000182">
    <property type="entry name" value="GNAT_dom"/>
</dbReference>
<dbReference type="GO" id="GO:0016747">
    <property type="term" value="F:acyltransferase activity, transferring groups other than amino-acyl groups"/>
    <property type="evidence" value="ECO:0007669"/>
    <property type="project" value="InterPro"/>
</dbReference>
<name>A0A385PWM8_9FIRM</name>
<dbReference type="RefSeq" id="WP_111524419.1">
    <property type="nucleotide sequence ID" value="NZ_CP032364.1"/>
</dbReference>
<dbReference type="Pfam" id="PF14542">
    <property type="entry name" value="Acetyltransf_CG"/>
    <property type="match status" value="1"/>
</dbReference>
<dbReference type="PROSITE" id="PS51186">
    <property type="entry name" value="GNAT"/>
    <property type="match status" value="1"/>
</dbReference>
<dbReference type="SUPFAM" id="SSF55729">
    <property type="entry name" value="Acyl-CoA N-acyltransferases (Nat)"/>
    <property type="match status" value="1"/>
</dbReference>
<keyword evidence="2" id="KW-1185">Reference proteome</keyword>
<dbReference type="EMBL" id="CP032364">
    <property type="protein sequence ID" value="AYA98548.1"/>
    <property type="molecule type" value="Genomic_DNA"/>
</dbReference>
<reference evidence="1 2" key="1">
    <citation type="submission" date="2018-09" db="EMBL/GenBank/DDBJ databases">
        <title>Genome sequencing of Lachnoanaerobaculum umeaense DSM 23576.</title>
        <authorList>
            <person name="Kook J.-K."/>
            <person name="Park S.-N."/>
            <person name="Lim Y.K."/>
        </authorList>
    </citation>
    <scope>NUCLEOTIDE SEQUENCE [LARGE SCALE GENOMIC DNA]</scope>
    <source>
        <strain evidence="2">DSM 23576 \ CCUG 58757</strain>
    </source>
</reference>
<dbReference type="CDD" id="cd04301">
    <property type="entry name" value="NAT_SF"/>
    <property type="match status" value="1"/>
</dbReference>
<dbReference type="InterPro" id="IPR045057">
    <property type="entry name" value="Gcn5-rel_NAT"/>
</dbReference>
<proteinExistence type="predicted"/>
<dbReference type="Gene3D" id="3.40.630.30">
    <property type="match status" value="1"/>
</dbReference>